<sequence>MADVARCRANTMKRFELAKWSVAKINKPDSLPFPNSASSCLSSVLTRRSGSQVRRPPRMGRGPQPDPVESRTGTNTFKPPPHRHYLTLWVSGETGDSKQPIAMSEHGLLVVKAVFY</sequence>
<dbReference type="AlphaFoldDB" id="A0AAE1A7X9"/>
<dbReference type="Proteomes" id="UP001283361">
    <property type="component" value="Unassembled WGS sequence"/>
</dbReference>
<evidence type="ECO:0000313" key="2">
    <source>
        <dbReference type="EMBL" id="KAK3782658.1"/>
    </source>
</evidence>
<gene>
    <name evidence="2" type="ORF">RRG08_015233</name>
</gene>
<organism evidence="2 3">
    <name type="scientific">Elysia crispata</name>
    <name type="common">lettuce slug</name>
    <dbReference type="NCBI Taxonomy" id="231223"/>
    <lineage>
        <taxon>Eukaryota</taxon>
        <taxon>Metazoa</taxon>
        <taxon>Spiralia</taxon>
        <taxon>Lophotrochozoa</taxon>
        <taxon>Mollusca</taxon>
        <taxon>Gastropoda</taxon>
        <taxon>Heterobranchia</taxon>
        <taxon>Euthyneura</taxon>
        <taxon>Panpulmonata</taxon>
        <taxon>Sacoglossa</taxon>
        <taxon>Placobranchoidea</taxon>
        <taxon>Plakobranchidae</taxon>
        <taxon>Elysia</taxon>
    </lineage>
</organism>
<evidence type="ECO:0000313" key="3">
    <source>
        <dbReference type="Proteomes" id="UP001283361"/>
    </source>
</evidence>
<protein>
    <submittedName>
        <fullName evidence="2">Uncharacterized protein</fullName>
    </submittedName>
</protein>
<reference evidence="2" key="1">
    <citation type="journal article" date="2023" name="G3 (Bethesda)">
        <title>A reference genome for the long-term kleptoplast-retaining sea slug Elysia crispata morphotype clarki.</title>
        <authorList>
            <person name="Eastman K.E."/>
            <person name="Pendleton A.L."/>
            <person name="Shaikh M.A."/>
            <person name="Suttiyut T."/>
            <person name="Ogas R."/>
            <person name="Tomko P."/>
            <person name="Gavelis G."/>
            <person name="Widhalm J.R."/>
            <person name="Wisecaver J.H."/>
        </authorList>
    </citation>
    <scope>NUCLEOTIDE SEQUENCE</scope>
    <source>
        <strain evidence="2">ECLA1</strain>
    </source>
</reference>
<feature type="compositionally biased region" description="Polar residues" evidence="1">
    <location>
        <begin position="33"/>
        <end position="52"/>
    </location>
</feature>
<comment type="caution">
    <text evidence="2">The sequence shown here is derived from an EMBL/GenBank/DDBJ whole genome shotgun (WGS) entry which is preliminary data.</text>
</comment>
<dbReference type="EMBL" id="JAWDGP010002490">
    <property type="protein sequence ID" value="KAK3782658.1"/>
    <property type="molecule type" value="Genomic_DNA"/>
</dbReference>
<proteinExistence type="predicted"/>
<name>A0AAE1A7X9_9GAST</name>
<evidence type="ECO:0000256" key="1">
    <source>
        <dbReference type="SAM" id="MobiDB-lite"/>
    </source>
</evidence>
<accession>A0AAE1A7X9</accession>
<feature type="region of interest" description="Disordered" evidence="1">
    <location>
        <begin position="29"/>
        <end position="82"/>
    </location>
</feature>
<keyword evidence="3" id="KW-1185">Reference proteome</keyword>